<dbReference type="InterPro" id="IPR010982">
    <property type="entry name" value="Lambda_DNA-bd_dom_sf"/>
</dbReference>
<dbReference type="GO" id="GO:0003677">
    <property type="term" value="F:DNA binding"/>
    <property type="evidence" value="ECO:0007669"/>
    <property type="project" value="UniProtKB-KW"/>
</dbReference>
<dbReference type="PANTHER" id="PTHR46797:SF1">
    <property type="entry name" value="METHYLPHOSPHONATE SYNTHASE"/>
    <property type="match status" value="1"/>
</dbReference>
<proteinExistence type="predicted"/>
<dbReference type="AlphaFoldDB" id="A0A4R5TKF1"/>
<sequence length="109" mass="11759">MSLGTRIRQVRSQSGMTIRQLAGRINVSHATLGHWETGKCLPSVVSLLRISRETSCDFTWLATGHVHSELSGLTENEINAISCGAGVYGGSAEAYGPTWALRGNMFHSI</sequence>
<dbReference type="PANTHER" id="PTHR46797">
    <property type="entry name" value="HTH-TYPE TRANSCRIPTIONAL REGULATOR"/>
    <property type="match status" value="1"/>
</dbReference>
<keyword evidence="1" id="KW-0238">DNA-binding</keyword>
<name>A0A4R5TKF1_9GAMM</name>
<evidence type="ECO:0000313" key="4">
    <source>
        <dbReference type="Proteomes" id="UP000294796"/>
    </source>
</evidence>
<accession>A0A4R5TKF1</accession>
<dbReference type="SUPFAM" id="SSF47413">
    <property type="entry name" value="lambda repressor-like DNA-binding domains"/>
    <property type="match status" value="1"/>
</dbReference>
<dbReference type="PROSITE" id="PS50943">
    <property type="entry name" value="HTH_CROC1"/>
    <property type="match status" value="1"/>
</dbReference>
<dbReference type="Pfam" id="PF13560">
    <property type="entry name" value="HTH_31"/>
    <property type="match status" value="1"/>
</dbReference>
<dbReference type="RefSeq" id="WP_133323617.1">
    <property type="nucleotide sequence ID" value="NZ_SMTF01000020.1"/>
</dbReference>
<dbReference type="InterPro" id="IPR050807">
    <property type="entry name" value="TransReg_Diox_bact_type"/>
</dbReference>
<comment type="caution">
    <text evidence="3">The sequence shown here is derived from an EMBL/GenBank/DDBJ whole genome shotgun (WGS) entry which is preliminary data.</text>
</comment>
<evidence type="ECO:0000259" key="2">
    <source>
        <dbReference type="PROSITE" id="PS50943"/>
    </source>
</evidence>
<gene>
    <name evidence="3" type="ORF">E2F46_16150</name>
</gene>
<feature type="domain" description="HTH cro/C1-type" evidence="2">
    <location>
        <begin position="7"/>
        <end position="61"/>
    </location>
</feature>
<dbReference type="GO" id="GO:0003700">
    <property type="term" value="F:DNA-binding transcription factor activity"/>
    <property type="evidence" value="ECO:0007669"/>
    <property type="project" value="TreeGrafter"/>
</dbReference>
<dbReference type="Proteomes" id="UP000294796">
    <property type="component" value="Unassembled WGS sequence"/>
</dbReference>
<protein>
    <submittedName>
        <fullName evidence="3">XRE family transcriptional regulator</fullName>
    </submittedName>
</protein>
<dbReference type="EMBL" id="SMTF01000020">
    <property type="protein sequence ID" value="TDK20333.1"/>
    <property type="molecule type" value="Genomic_DNA"/>
</dbReference>
<dbReference type="Gene3D" id="1.10.260.40">
    <property type="entry name" value="lambda repressor-like DNA-binding domains"/>
    <property type="match status" value="1"/>
</dbReference>
<evidence type="ECO:0000256" key="1">
    <source>
        <dbReference type="ARBA" id="ARBA00023125"/>
    </source>
</evidence>
<keyword evidence="4" id="KW-1185">Reference proteome</keyword>
<dbReference type="SMART" id="SM00530">
    <property type="entry name" value="HTH_XRE"/>
    <property type="match status" value="1"/>
</dbReference>
<dbReference type="CDD" id="cd00093">
    <property type="entry name" value="HTH_XRE"/>
    <property type="match status" value="1"/>
</dbReference>
<dbReference type="GO" id="GO:0005829">
    <property type="term" value="C:cytosol"/>
    <property type="evidence" value="ECO:0007669"/>
    <property type="project" value="TreeGrafter"/>
</dbReference>
<dbReference type="InterPro" id="IPR001387">
    <property type="entry name" value="Cro/C1-type_HTH"/>
</dbReference>
<dbReference type="OrthoDB" id="6000602at2"/>
<evidence type="ECO:0000313" key="3">
    <source>
        <dbReference type="EMBL" id="TDK20333.1"/>
    </source>
</evidence>
<reference evidence="3 4" key="1">
    <citation type="submission" date="2019-03" db="EMBL/GenBank/DDBJ databases">
        <title>Luteimonas zhaokaii sp.nov., isolated from the rectal contents of Plateau pika in Yushu, Qinghai Province, China.</title>
        <authorList>
            <person name="Zhang G."/>
        </authorList>
    </citation>
    <scope>NUCLEOTIDE SEQUENCE [LARGE SCALE GENOMIC DNA]</scope>
    <source>
        <strain evidence="3 4">B9</strain>
    </source>
</reference>
<organism evidence="3 4">
    <name type="scientific">Luteimonas aestuarii</name>
    <dbReference type="NCBI Taxonomy" id="453837"/>
    <lineage>
        <taxon>Bacteria</taxon>
        <taxon>Pseudomonadati</taxon>
        <taxon>Pseudomonadota</taxon>
        <taxon>Gammaproteobacteria</taxon>
        <taxon>Lysobacterales</taxon>
        <taxon>Lysobacteraceae</taxon>
        <taxon>Luteimonas</taxon>
    </lineage>
</organism>